<keyword evidence="4" id="KW-1185">Reference proteome</keyword>
<dbReference type="RefSeq" id="XP_010761522.1">
    <property type="nucleotide sequence ID" value="XM_010763220.1"/>
</dbReference>
<accession>C1GFM7</accession>
<evidence type="ECO:0000313" key="4">
    <source>
        <dbReference type="Proteomes" id="UP000001628"/>
    </source>
</evidence>
<dbReference type="Proteomes" id="UP000001628">
    <property type="component" value="Unassembled WGS sequence"/>
</dbReference>
<feature type="transmembrane region" description="Helical" evidence="2">
    <location>
        <begin position="103"/>
        <end position="124"/>
    </location>
</feature>
<sequence length="644" mass="70895">MLPPYLAQRRMPHLLRPLQPLRPPGCHPQPPNPRLFTTNRPKLLITSPTARHRPQLPFLHSPAASCPRPAASSRLLNAALLRLHIPRLISTERRAYYQKIYRVLRFVLRVYLAIVLLFVIRMGFTQQSYESIFPTPPEWTFWSRWKLRSARAGQHPERFHKLQTSWASVGSLYTELLARLEDPEIDGKGLKELAEGGLLIEGVGKAGLDITGMSEAWTTGYFQALMGAGEAAEKLDGWMEDKKQQMVGPAQCVLGPSNATPQLLPGTTKMLKEEDCVPAYPSPEVFYMKILTTKGFGTHQKLDAALAYADWLDFKGLKKTAGDVYAWAMDIATAGLPGGVNPTQVVDMKTGVLKEQGNEYVTDNLLRASTALGVHQVRLGNLSRALSVFVSVLRARRALPEAQTPVATATAAATAPEPRIHPAASKDESLLSNLWKSILSLLTPPEYPLRTRTGNEPATRSLSTACEEAGLMVYIGEIIFASSSPEHGLAWTRDAVDLAEATILQLNDEDGVEGNPSSSSSSSSSSISSVAAQNSSGNNSLSINHSDAHQRCRDCVKAGLQNWKQMVRTLVVKAENEELESLDKASRGSSWWAGRAGALRVKEKEITRRRWEAEEMIVKDRENALRYILGNPGFSDYGMSVILG</sequence>
<dbReference type="KEGG" id="pbn:PADG_06063"/>
<evidence type="ECO:0008006" key="5">
    <source>
        <dbReference type="Google" id="ProtNLM"/>
    </source>
</evidence>
<dbReference type="OMA" id="EWSWKSR"/>
<feature type="compositionally biased region" description="Polar residues" evidence="1">
    <location>
        <begin position="530"/>
        <end position="544"/>
    </location>
</feature>
<dbReference type="EMBL" id="KN275963">
    <property type="protein sequence ID" value="EEH49984.1"/>
    <property type="molecule type" value="Genomic_DNA"/>
</dbReference>
<feature type="region of interest" description="Disordered" evidence="1">
    <location>
        <begin position="507"/>
        <end position="544"/>
    </location>
</feature>
<evidence type="ECO:0000256" key="1">
    <source>
        <dbReference type="SAM" id="MobiDB-lite"/>
    </source>
</evidence>
<dbReference type="VEuPathDB" id="FungiDB:PADG_06063"/>
<keyword evidence="2" id="KW-0472">Membrane</keyword>
<dbReference type="InParanoid" id="C1GFM7"/>
<name>C1GFM7_PARBD</name>
<feature type="region of interest" description="Disordered" evidence="1">
    <location>
        <begin position="17"/>
        <end position="39"/>
    </location>
</feature>
<dbReference type="AlphaFoldDB" id="C1GFM7"/>
<protein>
    <recommendedName>
        <fullName evidence="5">MFS maltose permease</fullName>
    </recommendedName>
</protein>
<proteinExistence type="predicted"/>
<dbReference type="GeneID" id="22584872"/>
<dbReference type="HOGENOM" id="CLU_011673_1_0_1"/>
<evidence type="ECO:0000313" key="3">
    <source>
        <dbReference type="EMBL" id="EEH49984.1"/>
    </source>
</evidence>
<dbReference type="STRING" id="502780.C1GFM7"/>
<keyword evidence="2" id="KW-0812">Transmembrane</keyword>
<feature type="compositionally biased region" description="Pro residues" evidence="1">
    <location>
        <begin position="20"/>
        <end position="33"/>
    </location>
</feature>
<keyword evidence="2" id="KW-1133">Transmembrane helix</keyword>
<dbReference type="OrthoDB" id="5408102at2759"/>
<reference evidence="3 4" key="1">
    <citation type="journal article" date="2011" name="PLoS Genet.">
        <title>Comparative genomic analysis of human fungal pathogens causing paracoccidioidomycosis.</title>
        <authorList>
            <person name="Desjardins C.A."/>
            <person name="Champion M.D."/>
            <person name="Holder J.W."/>
            <person name="Muszewska A."/>
            <person name="Goldberg J."/>
            <person name="Bailao A.M."/>
            <person name="Brigido M.M."/>
            <person name="Ferreira M.E."/>
            <person name="Garcia A.M."/>
            <person name="Grynberg M."/>
            <person name="Gujja S."/>
            <person name="Heiman D.I."/>
            <person name="Henn M.R."/>
            <person name="Kodira C.D."/>
            <person name="Leon-Narvaez H."/>
            <person name="Longo L.V."/>
            <person name="Ma L.J."/>
            <person name="Malavazi I."/>
            <person name="Matsuo A.L."/>
            <person name="Morais F.V."/>
            <person name="Pereira M."/>
            <person name="Rodriguez-Brito S."/>
            <person name="Sakthikumar S."/>
            <person name="Salem-Izacc S.M."/>
            <person name="Sykes S.M."/>
            <person name="Teixeira M.M."/>
            <person name="Vallejo M.C."/>
            <person name="Walter M.E."/>
            <person name="Yandava C."/>
            <person name="Young S."/>
            <person name="Zeng Q."/>
            <person name="Zucker J."/>
            <person name="Felipe M.S."/>
            <person name="Goldman G.H."/>
            <person name="Haas B.J."/>
            <person name="McEwen J.G."/>
            <person name="Nino-Vega G."/>
            <person name="Puccia R."/>
            <person name="San-Blas G."/>
            <person name="Soares C.M."/>
            <person name="Birren B.W."/>
            <person name="Cuomo C.A."/>
        </authorList>
    </citation>
    <scope>NUCLEOTIDE SEQUENCE [LARGE SCALE GENOMIC DNA]</scope>
    <source>
        <strain evidence="3 4">Pb18</strain>
    </source>
</reference>
<evidence type="ECO:0000256" key="2">
    <source>
        <dbReference type="SAM" id="Phobius"/>
    </source>
</evidence>
<gene>
    <name evidence="3" type="ORF">PADG_06063</name>
</gene>
<dbReference type="eggNOG" id="ENOG502RRIM">
    <property type="taxonomic scope" value="Eukaryota"/>
</dbReference>
<feature type="compositionally biased region" description="Low complexity" evidence="1">
    <location>
        <begin position="517"/>
        <end position="529"/>
    </location>
</feature>
<organism evidence="3 4">
    <name type="scientific">Paracoccidioides brasiliensis (strain Pb18)</name>
    <dbReference type="NCBI Taxonomy" id="502780"/>
    <lineage>
        <taxon>Eukaryota</taxon>
        <taxon>Fungi</taxon>
        <taxon>Dikarya</taxon>
        <taxon>Ascomycota</taxon>
        <taxon>Pezizomycotina</taxon>
        <taxon>Eurotiomycetes</taxon>
        <taxon>Eurotiomycetidae</taxon>
        <taxon>Onygenales</taxon>
        <taxon>Ajellomycetaceae</taxon>
        <taxon>Paracoccidioides</taxon>
    </lineage>
</organism>